<dbReference type="GO" id="GO:0004435">
    <property type="term" value="F:phosphatidylinositol-4,5-bisphosphate phospholipase C activity"/>
    <property type="evidence" value="ECO:0007669"/>
    <property type="project" value="UniProtKB-EC"/>
</dbReference>
<dbReference type="PRINTS" id="PR00390">
    <property type="entry name" value="PHPHLIPASEC"/>
</dbReference>
<evidence type="ECO:0000256" key="9">
    <source>
        <dbReference type="PIRSR" id="PIRSR000956-2"/>
    </source>
</evidence>
<dbReference type="SUPFAM" id="SSF47473">
    <property type="entry name" value="EF-hand"/>
    <property type="match status" value="1"/>
</dbReference>
<dbReference type="CDD" id="cd00275">
    <property type="entry name" value="C2_PLC_like"/>
    <property type="match status" value="1"/>
</dbReference>
<dbReference type="CDD" id="cd22249">
    <property type="entry name" value="UDM1_RNF168_RNF169-like"/>
    <property type="match status" value="1"/>
</dbReference>
<keyword evidence="11" id="KW-0175">Coiled coil</keyword>
<dbReference type="PANTHER" id="PTHR10336">
    <property type="entry name" value="PHOSPHOINOSITIDE-SPECIFIC PHOSPHOLIPASE C FAMILY PROTEIN"/>
    <property type="match status" value="1"/>
</dbReference>
<feature type="binding site" evidence="9">
    <location>
        <position position="373"/>
    </location>
    <ligand>
        <name>Ca(2+)</name>
        <dbReference type="ChEBI" id="CHEBI:29108"/>
    </ligand>
</feature>
<keyword evidence="9" id="KW-0106">Calcium</keyword>
<keyword evidence="3" id="KW-0963">Cytoplasm</keyword>
<dbReference type="InterPro" id="IPR016280">
    <property type="entry name" value="PLC-beta"/>
</dbReference>
<dbReference type="FunFam" id="3.20.20.190:FF:000039">
    <property type="entry name" value="Phosphoinositide phospholipase C"/>
    <property type="match status" value="1"/>
</dbReference>
<dbReference type="EMBL" id="HAAD01000924">
    <property type="protein sequence ID" value="CDG67156.1"/>
    <property type="molecule type" value="mRNA"/>
</dbReference>
<evidence type="ECO:0000256" key="5">
    <source>
        <dbReference type="ARBA" id="ARBA00022963"/>
    </source>
</evidence>
<dbReference type="GO" id="GO:0005737">
    <property type="term" value="C:cytoplasm"/>
    <property type="evidence" value="ECO:0007669"/>
    <property type="project" value="UniProtKB-SubCell"/>
</dbReference>
<feature type="domain" description="C2" evidence="12">
    <location>
        <begin position="655"/>
        <end position="782"/>
    </location>
</feature>
<dbReference type="GO" id="GO:0007186">
    <property type="term" value="P:G protein-coupled receptor signaling pathway"/>
    <property type="evidence" value="ECO:0007669"/>
    <property type="project" value="TreeGrafter"/>
</dbReference>
<evidence type="ECO:0000256" key="7">
    <source>
        <dbReference type="ARBA" id="ARBA00023224"/>
    </source>
</evidence>
<dbReference type="InterPro" id="IPR001192">
    <property type="entry name" value="PI-PLC_fam"/>
</dbReference>
<dbReference type="Gene3D" id="3.20.20.190">
    <property type="entry name" value="Phosphatidylinositol (PI) phosphodiesterase"/>
    <property type="match status" value="1"/>
</dbReference>
<dbReference type="InterPro" id="IPR035892">
    <property type="entry name" value="C2_domain_sf"/>
</dbReference>
<evidence type="ECO:0000256" key="6">
    <source>
        <dbReference type="ARBA" id="ARBA00023098"/>
    </source>
</evidence>
<dbReference type="Gene3D" id="2.30.29.240">
    <property type="match status" value="1"/>
</dbReference>
<reference evidence="14" key="1">
    <citation type="journal article" date="2013" name="Genome Biol. Evol.">
        <title>Punctuated emergences of genetic and phenotypic innovations in eumetazoan, bilaterian, euteleostome, and hominidae ancestors.</title>
        <authorList>
            <person name="Wenger Y."/>
            <person name="Galliot B."/>
        </authorList>
    </citation>
    <scope>NUCLEOTIDE SEQUENCE</scope>
    <source>
        <tissue evidence="14">Whole animals</tissue>
    </source>
</reference>
<dbReference type="GO" id="GO:0048015">
    <property type="term" value="P:phosphatidylinositol-mediated signaling"/>
    <property type="evidence" value="ECO:0007669"/>
    <property type="project" value="TreeGrafter"/>
</dbReference>
<dbReference type="GO" id="GO:0051209">
    <property type="term" value="P:release of sequestered calcium ion into cytosol"/>
    <property type="evidence" value="ECO:0007669"/>
    <property type="project" value="TreeGrafter"/>
</dbReference>
<dbReference type="SMART" id="SM00149">
    <property type="entry name" value="PLCYc"/>
    <property type="match status" value="1"/>
</dbReference>
<evidence type="ECO:0000256" key="1">
    <source>
        <dbReference type="ARBA" id="ARBA00004496"/>
    </source>
</evidence>
<dbReference type="InterPro" id="IPR001711">
    <property type="entry name" value="PLipase_C_Pinositol-sp_Y"/>
</dbReference>
<dbReference type="InterPro" id="IPR011992">
    <property type="entry name" value="EF-hand-dom_pair"/>
</dbReference>
<dbReference type="PROSITE" id="PS50008">
    <property type="entry name" value="PIPLC_Y_DOMAIN"/>
    <property type="match status" value="1"/>
</dbReference>
<evidence type="ECO:0000256" key="4">
    <source>
        <dbReference type="ARBA" id="ARBA00022801"/>
    </source>
</evidence>
<keyword evidence="4 10" id="KW-0378">Hydrolase</keyword>
<dbReference type="OrthoDB" id="269822at2759"/>
<dbReference type="SUPFAM" id="SSF49562">
    <property type="entry name" value="C2 domain (Calcium/lipid-binding domain, CaLB)"/>
    <property type="match status" value="1"/>
</dbReference>
<name>T2M532_HYDVU</name>
<dbReference type="Pfam" id="PF00387">
    <property type="entry name" value="PI-PLC-Y"/>
    <property type="match status" value="1"/>
</dbReference>
<dbReference type="PROSITE" id="PS50004">
    <property type="entry name" value="C2"/>
    <property type="match status" value="1"/>
</dbReference>
<accession>T2M532</accession>
<feature type="coiled-coil region" evidence="11">
    <location>
        <begin position="1170"/>
        <end position="1226"/>
    </location>
</feature>
<evidence type="ECO:0000256" key="2">
    <source>
        <dbReference type="ARBA" id="ARBA00012368"/>
    </source>
</evidence>
<dbReference type="Gene3D" id="2.60.40.150">
    <property type="entry name" value="C2 domain"/>
    <property type="match status" value="1"/>
</dbReference>
<keyword evidence="9" id="KW-0479">Metal-binding</keyword>
<keyword evidence="7" id="KW-0807">Transducer</keyword>
<evidence type="ECO:0000256" key="3">
    <source>
        <dbReference type="ARBA" id="ARBA00022490"/>
    </source>
</evidence>
<dbReference type="Gene3D" id="1.20.1230.10">
    <property type="entry name" value="Phospholipase C beta, distal C-terminal domain"/>
    <property type="match status" value="1"/>
</dbReference>
<dbReference type="Pfam" id="PF00168">
    <property type="entry name" value="C2"/>
    <property type="match status" value="1"/>
</dbReference>
<proteinExistence type="evidence at transcript level"/>
<gene>
    <name evidence="14" type="primary">PLCB1</name>
</gene>
<dbReference type="InterPro" id="IPR053945">
    <property type="entry name" value="PLCB1-4-like_EFh"/>
</dbReference>
<feature type="non-terminal residue" evidence="14">
    <location>
        <position position="1"/>
    </location>
</feature>
<dbReference type="InterPro" id="IPR000909">
    <property type="entry name" value="PLipase_C_PInositol-sp_X_dom"/>
</dbReference>
<dbReference type="SUPFAM" id="SSF69989">
    <property type="entry name" value="C-terminal domain of PLC-beta"/>
    <property type="match status" value="1"/>
</dbReference>
<dbReference type="Pfam" id="PF00388">
    <property type="entry name" value="PI-PLC-X"/>
    <property type="match status" value="1"/>
</dbReference>
<feature type="coiled-coil region" evidence="11">
    <location>
        <begin position="1041"/>
        <end position="1068"/>
    </location>
</feature>
<dbReference type="FunFam" id="1.10.238.10:FF:000005">
    <property type="entry name" value="Phosphoinositide phospholipase C"/>
    <property type="match status" value="1"/>
</dbReference>
<dbReference type="InterPro" id="IPR037862">
    <property type="entry name" value="PLC-beta_PH"/>
</dbReference>
<evidence type="ECO:0000313" key="14">
    <source>
        <dbReference type="EMBL" id="CDG67156.1"/>
    </source>
</evidence>
<organism evidence="14">
    <name type="scientific">Hydra vulgaris</name>
    <name type="common">Hydra</name>
    <name type="synonym">Hydra attenuata</name>
    <dbReference type="NCBI Taxonomy" id="6087"/>
    <lineage>
        <taxon>Eukaryota</taxon>
        <taxon>Metazoa</taxon>
        <taxon>Cnidaria</taxon>
        <taxon>Hydrozoa</taxon>
        <taxon>Hydroidolina</taxon>
        <taxon>Anthoathecata</taxon>
        <taxon>Aplanulata</taxon>
        <taxon>Hydridae</taxon>
        <taxon>Hydra</taxon>
    </lineage>
</organism>
<feature type="binding site" evidence="9">
    <location>
        <position position="342"/>
    </location>
    <ligand>
        <name>Ca(2+)</name>
        <dbReference type="ChEBI" id="CHEBI:29108"/>
    </ligand>
</feature>
<dbReference type="PROSITE" id="PS50007">
    <property type="entry name" value="PIPLC_X_DOMAIN"/>
    <property type="match status" value="1"/>
</dbReference>
<dbReference type="EC" id="3.1.4.11" evidence="2 10"/>
<dbReference type="InterPro" id="IPR017946">
    <property type="entry name" value="PLC-like_Pdiesterase_TIM-brl"/>
</dbReference>
<feature type="binding site" evidence="9">
    <location>
        <position position="422"/>
    </location>
    <ligand>
        <name>Ca(2+)</name>
        <dbReference type="ChEBI" id="CHEBI:29108"/>
    </ligand>
</feature>
<dbReference type="PANTHER" id="PTHR10336:SF149">
    <property type="entry name" value="1-PHOSPHATIDYLINOSITOL 4,5-BISPHOSPHATE PHOSPHODIESTERASE CLASSES I AND II"/>
    <property type="match status" value="1"/>
</dbReference>
<feature type="binding site" evidence="9">
    <location>
        <position position="371"/>
    </location>
    <ligand>
        <name>Ca(2+)</name>
        <dbReference type="ChEBI" id="CHEBI:29108"/>
    </ligand>
</feature>
<dbReference type="AlphaFoldDB" id="T2M532"/>
<keyword evidence="6 10" id="KW-0443">Lipid metabolism</keyword>
<dbReference type="SUPFAM" id="SSF50729">
    <property type="entry name" value="PH domain-like"/>
    <property type="match status" value="1"/>
</dbReference>
<dbReference type="SMART" id="SM00148">
    <property type="entry name" value="PLCXc"/>
    <property type="match status" value="1"/>
</dbReference>
<evidence type="ECO:0000256" key="10">
    <source>
        <dbReference type="RuleBase" id="RU361133"/>
    </source>
</evidence>
<feature type="domain" description="PI-PLC Y-box" evidence="13">
    <location>
        <begin position="539"/>
        <end position="655"/>
    </location>
</feature>
<comment type="subcellular location">
    <subcellularLocation>
        <location evidence="1">Cytoplasm</location>
    </subcellularLocation>
</comment>
<dbReference type="GO" id="GO:0046488">
    <property type="term" value="P:phosphatidylinositol metabolic process"/>
    <property type="evidence" value="ECO:0007669"/>
    <property type="project" value="TreeGrafter"/>
</dbReference>
<dbReference type="PIRSF" id="PIRSF000956">
    <property type="entry name" value="PLC-beta"/>
    <property type="match status" value="1"/>
</dbReference>
<comment type="cofactor">
    <cofactor evidence="9">
        <name>Ca(2+)</name>
        <dbReference type="ChEBI" id="CHEBI:29108"/>
    </cofactor>
    <text evidence="9">Binds 1 Ca(2+) ion per subunit.</text>
</comment>
<evidence type="ECO:0000259" key="12">
    <source>
        <dbReference type="PROSITE" id="PS50004"/>
    </source>
</evidence>
<dbReference type="GO" id="GO:0005509">
    <property type="term" value="F:calcium ion binding"/>
    <property type="evidence" value="ECO:0007669"/>
    <property type="project" value="InterPro"/>
</dbReference>
<dbReference type="SMART" id="SM00239">
    <property type="entry name" value="C2"/>
    <property type="match status" value="1"/>
</dbReference>
<dbReference type="FunFam" id="2.60.40.150:FF:000008">
    <property type="entry name" value="1-phosphatidylinositol 4,5-bisphosphate phosphodiesterase"/>
    <property type="match status" value="1"/>
</dbReference>
<protein>
    <recommendedName>
        <fullName evidence="2 10">Phosphoinositide phospholipase C</fullName>
        <ecNumber evidence="2 10">3.1.4.11</ecNumber>
    </recommendedName>
</protein>
<evidence type="ECO:0000259" key="13">
    <source>
        <dbReference type="PROSITE" id="PS50008"/>
    </source>
</evidence>
<evidence type="ECO:0000256" key="8">
    <source>
        <dbReference type="PIRSR" id="PIRSR000956-1"/>
    </source>
</evidence>
<dbReference type="Gene3D" id="1.10.238.10">
    <property type="entry name" value="EF-hand"/>
    <property type="match status" value="1"/>
</dbReference>
<dbReference type="InterPro" id="IPR042531">
    <property type="entry name" value="PLC-beta_C_sf"/>
</dbReference>
<dbReference type="Pfam" id="PF17787">
    <property type="entry name" value="PH_14"/>
    <property type="match status" value="1"/>
</dbReference>
<dbReference type="GO" id="GO:0016042">
    <property type="term" value="P:lipid catabolic process"/>
    <property type="evidence" value="ECO:0007669"/>
    <property type="project" value="UniProtKB-KW"/>
</dbReference>
<dbReference type="CDD" id="cd08591">
    <property type="entry name" value="PI-PLCc_beta"/>
    <property type="match status" value="1"/>
</dbReference>
<feature type="active site" evidence="8">
    <location>
        <position position="388"/>
    </location>
</feature>
<evidence type="ECO:0000256" key="11">
    <source>
        <dbReference type="SAM" id="Coils"/>
    </source>
</evidence>
<dbReference type="InterPro" id="IPR000008">
    <property type="entry name" value="C2_dom"/>
</dbReference>
<keyword evidence="5 10" id="KW-0442">Lipid degradation</keyword>
<dbReference type="CDD" id="cd13361">
    <property type="entry name" value="PH_PLC_beta"/>
    <property type="match status" value="1"/>
</dbReference>
<dbReference type="Pfam" id="PF22631">
    <property type="entry name" value="PLCB1-4-like_EFh"/>
    <property type="match status" value="1"/>
</dbReference>
<feature type="active site" evidence="8">
    <location>
        <position position="341"/>
    </location>
</feature>
<sequence>MAGAGPISETLPVVSVPSMLVDGGRFLKWDDQDLACSIYILEVDQLGHVLSWKPEDFSKDTEVLDLVHVRDVRTGQYAKVPKPQDIRARDAIKMYSAFEHESNLMQERTITIVYGSNFVDLTFINFVASSVSEAQEWTDALFKCTNNLLEFNSSPLKCLERFFTRIYVQKNQEGEIPTKILVKAFVNNKEDKKRAYGTLQSVGIASGKKETILVKDFTFERFLAFYNRFVTRHDLDGVFAELGAKNKPYLTTDQLVDFLNNRQRDPRLNEILFPYYDISGAQAIVNTYEPNKAFADKGYISIDGLTKFLMSSDANILLPGKLQIHQDLTFPVAHYFINSSHNTYLQGHQLTGKSSVEIYRQVLLAGCRCIELDCWDGRTEEQEPVITHGMTLCTEVPFKDVIEAIKESAFKTSEYPVILSFENHCSAKQQKKMASYCLQIFGDLLLNKELEECPLLPGVPLPSPKMLKRKILIKNKKRDIKVSETKNSNLFAQSIDLNISGVMLEISNMEDIPEDGELKEVVPKSEEEETPEVEAQQELSELVNYFQPVHFRGFERAEKVKRYYEMSSFSENAAMNLLKEQPVEFVNYNKFQASRIYPKGSRVSSDNYIPQLFWNAGCQLVALNFQTLDVPMQLNLGKFEINGRCGYLLKPEHMRRHDRTFDPFVESTVDGIIAGTVQVRVISGQCLLERRSGTYVEVEMYGLPADTVRRKYRTKVVSNNGLNPVYDEEPFKFKVILPHLAELRISVYEENGKMIGHRVLPVDGLSPGYRHIKLRNESYQPLCLPTLFVDIVTKDYVPESFSDFADALSNPMKYLSEKEKRTQQLEAFEFEESDSTVATSTPEFLAPELQNISAIKRGSIVSLQTIINQDKRDKRDPGKIALSKVNCNEDIEWDKAETLEVKAKKFERKIGEALEIQKHQCSLMYSEIKKNQNDSLGNRTQSEVFGKPESPVETLKRTFSTPSSQDNHIRHVYFMPDDGLNELEKKLQIERILYRKELEVETKKLTLNVERQKSAMQKNHNKLLKIAQAEGNYNEVYNNCLAEIKQLNIRHEQEIESLMNEQKKNMKEQFIRCYEEQYDFLKNKVEPKISELKKILHMFEVADRKKLDERHLGDMMTLKKDQDKFNRGELKDIMRKSKDKLELQKMKRVQNKKHIEQSVIERQSMKEFQEKETQILIKKYEEQINILDQRYEKMKEFQEKETQILIKKYEEQINILDQRYEKEMKELEQIFAAKCALLDSQDLQVIVPDLANNVSDVFTG</sequence>
<dbReference type="SUPFAM" id="SSF51695">
    <property type="entry name" value="PLC-like phosphodiesterases"/>
    <property type="match status" value="1"/>
</dbReference>
<comment type="catalytic activity">
    <reaction evidence="10">
        <text>a 1,2-diacyl-sn-glycero-3-phospho-(1D-myo-inositol-4,5-bisphosphate) + H2O = 1D-myo-inositol 1,4,5-trisphosphate + a 1,2-diacyl-sn-glycerol + H(+)</text>
        <dbReference type="Rhea" id="RHEA:33179"/>
        <dbReference type="ChEBI" id="CHEBI:15377"/>
        <dbReference type="ChEBI" id="CHEBI:15378"/>
        <dbReference type="ChEBI" id="CHEBI:17815"/>
        <dbReference type="ChEBI" id="CHEBI:58456"/>
        <dbReference type="ChEBI" id="CHEBI:203600"/>
        <dbReference type="EC" id="3.1.4.11"/>
    </reaction>
</comment>